<proteinExistence type="inferred from homology"/>
<keyword evidence="7" id="KW-1185">Reference proteome</keyword>
<dbReference type="KEGG" id="nlo:107225669"/>
<gene>
    <name evidence="8" type="primary">LOC107225669</name>
</gene>
<dbReference type="AlphaFoldDB" id="A0A6J0C560"/>
<reference evidence="8" key="1">
    <citation type="submission" date="2025-08" db="UniProtKB">
        <authorList>
            <consortium name="RefSeq"/>
        </authorList>
    </citation>
    <scope>IDENTIFICATION</scope>
    <source>
        <tissue evidence="8">Thorax and Abdomen</tissue>
    </source>
</reference>
<dbReference type="InParanoid" id="A0A6J0C560"/>
<dbReference type="GO" id="GO:0016020">
    <property type="term" value="C:membrane"/>
    <property type="evidence" value="ECO:0007669"/>
    <property type="project" value="UniProtKB-SubCell"/>
</dbReference>
<keyword evidence="3" id="KW-0812">Transmembrane</keyword>
<evidence type="ECO:0000313" key="8">
    <source>
        <dbReference type="RefSeq" id="XP_015521693.1"/>
    </source>
</evidence>
<keyword evidence="5" id="KW-0472">Membrane</keyword>
<evidence type="ECO:0000256" key="3">
    <source>
        <dbReference type="ARBA" id="ARBA00022692"/>
    </source>
</evidence>
<dbReference type="Pfam" id="PF04117">
    <property type="entry name" value="Mpv17_PMP22"/>
    <property type="match status" value="1"/>
</dbReference>
<evidence type="ECO:0000256" key="2">
    <source>
        <dbReference type="ARBA" id="ARBA00006824"/>
    </source>
</evidence>
<accession>A0A6J0C560</accession>
<dbReference type="FunCoup" id="A0A6J0C560">
    <property type="interactions" value="826"/>
</dbReference>
<evidence type="ECO:0000313" key="7">
    <source>
        <dbReference type="Proteomes" id="UP000829291"/>
    </source>
</evidence>
<evidence type="ECO:0000256" key="5">
    <source>
        <dbReference type="ARBA" id="ARBA00023136"/>
    </source>
</evidence>
<dbReference type="GeneID" id="107225669"/>
<dbReference type="RefSeq" id="XP_015521693.1">
    <property type="nucleotide sequence ID" value="XM_015666207.2"/>
</dbReference>
<dbReference type="OrthoDB" id="10267969at2759"/>
<dbReference type="GO" id="GO:0005739">
    <property type="term" value="C:mitochondrion"/>
    <property type="evidence" value="ECO:0007669"/>
    <property type="project" value="TreeGrafter"/>
</dbReference>
<name>A0A6J0C560_NEOLC</name>
<dbReference type="GO" id="GO:0061668">
    <property type="term" value="P:mitochondrial ribosome assembly"/>
    <property type="evidence" value="ECO:0007669"/>
    <property type="project" value="TreeGrafter"/>
</dbReference>
<dbReference type="Proteomes" id="UP000829291">
    <property type="component" value="Chromosome 4"/>
</dbReference>
<evidence type="ECO:0000256" key="4">
    <source>
        <dbReference type="ARBA" id="ARBA00022989"/>
    </source>
</evidence>
<comment type="subcellular location">
    <subcellularLocation>
        <location evidence="1">Membrane</location>
        <topology evidence="1">Multi-pass membrane protein</topology>
    </subcellularLocation>
</comment>
<sequence length="215" mass="24782">MGILGKLFGKYLLVTNTVSCGLMMGFGDLFQQGHEHWKQCSRNESVSLQSGKLLKLDSETKIDNEINSITLPNIDDNDKKYVHDYIRTKNMIIVGSIQGPFHHYFYAILERTIPKKDAVSLVKKILADQFIASPACLAIFFCGLGALEHNEIGSIQNEVALKFLDTWKIDWCFWPPVQFINFLLVPIQYRVIYTNLMTMIYDTFLSYIRYDAEYD</sequence>
<evidence type="ECO:0000256" key="1">
    <source>
        <dbReference type="ARBA" id="ARBA00004141"/>
    </source>
</evidence>
<dbReference type="PANTHER" id="PTHR11266:SF81">
    <property type="entry name" value="GH12661P-RELATED"/>
    <property type="match status" value="1"/>
</dbReference>
<protein>
    <submittedName>
        <fullName evidence="8">Mpv17-like protein 2</fullName>
    </submittedName>
</protein>
<evidence type="ECO:0000256" key="6">
    <source>
        <dbReference type="RuleBase" id="RU363053"/>
    </source>
</evidence>
<keyword evidence="4" id="KW-1133">Transmembrane helix</keyword>
<organism evidence="8">
    <name type="scientific">Neodiprion lecontei</name>
    <name type="common">Redheaded pine sawfly</name>
    <dbReference type="NCBI Taxonomy" id="441921"/>
    <lineage>
        <taxon>Eukaryota</taxon>
        <taxon>Metazoa</taxon>
        <taxon>Ecdysozoa</taxon>
        <taxon>Arthropoda</taxon>
        <taxon>Hexapoda</taxon>
        <taxon>Insecta</taxon>
        <taxon>Pterygota</taxon>
        <taxon>Neoptera</taxon>
        <taxon>Endopterygota</taxon>
        <taxon>Hymenoptera</taxon>
        <taxon>Tenthredinoidea</taxon>
        <taxon>Diprionidae</taxon>
        <taxon>Diprioninae</taxon>
        <taxon>Neodiprion</taxon>
    </lineage>
</organism>
<comment type="similarity">
    <text evidence="2 6">Belongs to the peroxisomal membrane protein PXMP2/4 family.</text>
</comment>
<dbReference type="PANTHER" id="PTHR11266">
    <property type="entry name" value="PEROXISOMAL MEMBRANE PROTEIN 2, PXMP2 MPV17"/>
    <property type="match status" value="1"/>
</dbReference>
<dbReference type="InterPro" id="IPR007248">
    <property type="entry name" value="Mpv17_PMP22"/>
</dbReference>